<comment type="caution">
    <text evidence="1">The sequence shown here is derived from an EMBL/GenBank/DDBJ whole genome shotgun (WGS) entry which is preliminary data.</text>
</comment>
<evidence type="ECO:0000313" key="2">
    <source>
        <dbReference type="Proteomes" id="UP000814128"/>
    </source>
</evidence>
<proteinExistence type="predicted"/>
<keyword evidence="2" id="KW-1185">Reference proteome</keyword>
<dbReference type="Proteomes" id="UP000814128">
    <property type="component" value="Unassembled WGS sequence"/>
</dbReference>
<dbReference type="EMBL" id="MU273532">
    <property type="protein sequence ID" value="KAI0032931.1"/>
    <property type="molecule type" value="Genomic_DNA"/>
</dbReference>
<protein>
    <submittedName>
        <fullName evidence="1">Thioredoxin-like protein</fullName>
    </submittedName>
</protein>
<evidence type="ECO:0000313" key="1">
    <source>
        <dbReference type="EMBL" id="KAI0032931.1"/>
    </source>
</evidence>
<organism evidence="1 2">
    <name type="scientific">Vararia minispora EC-137</name>
    <dbReference type="NCBI Taxonomy" id="1314806"/>
    <lineage>
        <taxon>Eukaryota</taxon>
        <taxon>Fungi</taxon>
        <taxon>Dikarya</taxon>
        <taxon>Basidiomycota</taxon>
        <taxon>Agaricomycotina</taxon>
        <taxon>Agaricomycetes</taxon>
        <taxon>Russulales</taxon>
        <taxon>Lachnocladiaceae</taxon>
        <taxon>Vararia</taxon>
    </lineage>
</organism>
<accession>A0ACB8QNJ5</accession>
<name>A0ACB8QNJ5_9AGAM</name>
<reference evidence="1" key="2">
    <citation type="journal article" date="2022" name="New Phytol.">
        <title>Evolutionary transition to the ectomycorrhizal habit in the genomes of a hyperdiverse lineage of mushroom-forming fungi.</title>
        <authorList>
            <person name="Looney B."/>
            <person name="Miyauchi S."/>
            <person name="Morin E."/>
            <person name="Drula E."/>
            <person name="Courty P.E."/>
            <person name="Kohler A."/>
            <person name="Kuo A."/>
            <person name="LaButti K."/>
            <person name="Pangilinan J."/>
            <person name="Lipzen A."/>
            <person name="Riley R."/>
            <person name="Andreopoulos W."/>
            <person name="He G."/>
            <person name="Johnson J."/>
            <person name="Nolan M."/>
            <person name="Tritt A."/>
            <person name="Barry K.W."/>
            <person name="Grigoriev I.V."/>
            <person name="Nagy L.G."/>
            <person name="Hibbett D."/>
            <person name="Henrissat B."/>
            <person name="Matheny P.B."/>
            <person name="Labbe J."/>
            <person name="Martin F.M."/>
        </authorList>
    </citation>
    <scope>NUCLEOTIDE SEQUENCE</scope>
    <source>
        <strain evidence="1">EC-137</strain>
    </source>
</reference>
<gene>
    <name evidence="1" type="ORF">K488DRAFT_85385</name>
</gene>
<sequence length="207" mass="22653">MALQPSLKSLIIAGSPGSPHTLELFLDYVCPFSRKMTLVVNSVLKPLFDEGGKYSGKVKVIFRNQVQPWHASSTFVHEAGIAVARAAPEKFWAFSVLLMERQEEFYDIPTSTMTPLQIREKLAEVASQAGLTSVQVKAFSDALALKGSPNGGVSVTDELKYTIKISRQNGIHVSPTVLWDGLVANEISSSWGSKEWADFLANKVIAQ</sequence>
<reference evidence="1" key="1">
    <citation type="submission" date="2021-02" db="EMBL/GenBank/DDBJ databases">
        <authorList>
            <consortium name="DOE Joint Genome Institute"/>
            <person name="Ahrendt S."/>
            <person name="Looney B.P."/>
            <person name="Miyauchi S."/>
            <person name="Morin E."/>
            <person name="Drula E."/>
            <person name="Courty P.E."/>
            <person name="Chicoki N."/>
            <person name="Fauchery L."/>
            <person name="Kohler A."/>
            <person name="Kuo A."/>
            <person name="Labutti K."/>
            <person name="Pangilinan J."/>
            <person name="Lipzen A."/>
            <person name="Riley R."/>
            <person name="Andreopoulos W."/>
            <person name="He G."/>
            <person name="Johnson J."/>
            <person name="Barry K.W."/>
            <person name="Grigoriev I.V."/>
            <person name="Nagy L."/>
            <person name="Hibbett D."/>
            <person name="Henrissat B."/>
            <person name="Matheny P.B."/>
            <person name="Labbe J."/>
            <person name="Martin F."/>
        </authorList>
    </citation>
    <scope>NUCLEOTIDE SEQUENCE</scope>
    <source>
        <strain evidence="1">EC-137</strain>
    </source>
</reference>